<evidence type="ECO:0000313" key="2">
    <source>
        <dbReference type="EMBL" id="KAF5365198.1"/>
    </source>
</evidence>
<keyword evidence="3" id="KW-1185">Reference proteome</keyword>
<accession>A0A8H5LPZ9</accession>
<dbReference type="OrthoDB" id="3066214at2759"/>
<dbReference type="EMBL" id="JAACJM010000028">
    <property type="protein sequence ID" value="KAF5365198.1"/>
    <property type="molecule type" value="Genomic_DNA"/>
</dbReference>
<gene>
    <name evidence="2" type="ORF">D9758_005325</name>
</gene>
<dbReference type="AlphaFoldDB" id="A0A8H5LPZ9"/>
<feature type="region of interest" description="Disordered" evidence="1">
    <location>
        <begin position="104"/>
        <end position="125"/>
    </location>
</feature>
<comment type="caution">
    <text evidence="2">The sequence shown here is derived from an EMBL/GenBank/DDBJ whole genome shotgun (WGS) entry which is preliminary data.</text>
</comment>
<protein>
    <submittedName>
        <fullName evidence="2">Uncharacterized protein</fullName>
    </submittedName>
</protein>
<proteinExistence type="predicted"/>
<evidence type="ECO:0000256" key="1">
    <source>
        <dbReference type="SAM" id="MobiDB-lite"/>
    </source>
</evidence>
<organism evidence="2 3">
    <name type="scientific">Tetrapyrgos nigripes</name>
    <dbReference type="NCBI Taxonomy" id="182062"/>
    <lineage>
        <taxon>Eukaryota</taxon>
        <taxon>Fungi</taxon>
        <taxon>Dikarya</taxon>
        <taxon>Basidiomycota</taxon>
        <taxon>Agaricomycotina</taxon>
        <taxon>Agaricomycetes</taxon>
        <taxon>Agaricomycetidae</taxon>
        <taxon>Agaricales</taxon>
        <taxon>Marasmiineae</taxon>
        <taxon>Marasmiaceae</taxon>
        <taxon>Tetrapyrgos</taxon>
    </lineage>
</organism>
<sequence length="125" mass="13858">METSIKSLIRSSDEILHVLEVYNLPNTLNDGTTSTASSGRGLDIDATLDDPVNKRILAIVTHKDEESDWEEGSVFIFQESANKLGINQVIPIYADFTIDMAQIRRESQDLQPPSPTTSNQHRSGT</sequence>
<evidence type="ECO:0000313" key="3">
    <source>
        <dbReference type="Proteomes" id="UP000559256"/>
    </source>
</evidence>
<dbReference type="Proteomes" id="UP000559256">
    <property type="component" value="Unassembled WGS sequence"/>
</dbReference>
<name>A0A8H5LPZ9_9AGAR</name>
<feature type="compositionally biased region" description="Polar residues" evidence="1">
    <location>
        <begin position="116"/>
        <end position="125"/>
    </location>
</feature>
<reference evidence="2 3" key="1">
    <citation type="journal article" date="2020" name="ISME J.">
        <title>Uncovering the hidden diversity of litter-decomposition mechanisms in mushroom-forming fungi.</title>
        <authorList>
            <person name="Floudas D."/>
            <person name="Bentzer J."/>
            <person name="Ahren D."/>
            <person name="Johansson T."/>
            <person name="Persson P."/>
            <person name="Tunlid A."/>
        </authorList>
    </citation>
    <scope>NUCLEOTIDE SEQUENCE [LARGE SCALE GENOMIC DNA]</scope>
    <source>
        <strain evidence="2 3">CBS 291.85</strain>
    </source>
</reference>
<dbReference type="Gene3D" id="2.30.29.110">
    <property type="match status" value="1"/>
</dbReference>